<dbReference type="SUPFAM" id="SSF55931">
    <property type="entry name" value="Glutamine synthetase/guanido kinase"/>
    <property type="match status" value="1"/>
</dbReference>
<evidence type="ECO:0000313" key="2">
    <source>
        <dbReference type="EMBL" id="PVZ13213.1"/>
    </source>
</evidence>
<dbReference type="InterPro" id="IPR016602">
    <property type="entry name" value="UCP012666"/>
</dbReference>
<dbReference type="Pfam" id="PF04107">
    <property type="entry name" value="GCS2"/>
    <property type="match status" value="1"/>
</dbReference>
<dbReference type="PIRSF" id="PIRSF012666">
    <property type="entry name" value="UCP012666"/>
    <property type="match status" value="1"/>
</dbReference>
<dbReference type="PANTHER" id="PTHR36510">
    <property type="entry name" value="GLUTAMATE--CYSTEINE LIGASE 2-RELATED"/>
    <property type="match status" value="1"/>
</dbReference>
<evidence type="ECO:0000256" key="1">
    <source>
        <dbReference type="ARBA" id="ARBA00048819"/>
    </source>
</evidence>
<evidence type="ECO:0000313" key="3">
    <source>
        <dbReference type="Proteomes" id="UP000245639"/>
    </source>
</evidence>
<comment type="caution">
    <text evidence="2">The sequence shown here is derived from an EMBL/GenBank/DDBJ whole genome shotgun (WGS) entry which is preliminary data.</text>
</comment>
<dbReference type="InterPro" id="IPR006336">
    <property type="entry name" value="GCS2"/>
</dbReference>
<sequence length="504" mass="55380">MGQHLTATLFTASDQARYRTRIHRCLEAFGRMVTEGRFAAEEPSTGVEIELALVDDEMRPAMLNHAVLDRSASDVLTSELGRWNLEINLPPRMLPGATAGDLEQDVLDAVSQAGECAQGVGARAVTIGILPTLAAEHLASDQLTEDPRYALLNRQMLTARGEPFRLDITEPPAPRHGPVGGAPAEHLVLDVDSIAPEAACTSLQLHLQLTPETFPAYWNAAQAIAGLQVALAANSPFLLGRRLWAETRVPLFTQAVDTRPVELRNQGVRPRVWFGDRWTHSAYDLFEENVRYFGALLPLAEDEDPFAELDAGRPPSLHELRLHNGTVWRWNRPVYDVAGGVAHLRLENRVLPAGPTAVDAVANAMFFYGLIRALAESDRPPWQLMSFDAAEANFNAGARHGIDAALYWPGIGTVRADELALRQMLPLAQEGLAAWGVDSAAADRYLGIVEQRCVRRSTGATWQVRTVVEAERDGADRPAAIRRMMRAYLEGMEANEPVHDWPVG</sequence>
<keyword evidence="3" id="KW-1185">Reference proteome</keyword>
<dbReference type="GO" id="GO:0016879">
    <property type="term" value="F:ligase activity, forming carbon-nitrogen bonds"/>
    <property type="evidence" value="ECO:0007669"/>
    <property type="project" value="TreeGrafter"/>
</dbReference>
<evidence type="ECO:0008006" key="4">
    <source>
        <dbReference type="Google" id="ProtNLM"/>
    </source>
</evidence>
<accession>A0A2U1FM03</accession>
<proteinExistence type="predicted"/>
<organism evidence="2 3">
    <name type="scientific">Actinomycetospora cinnamomea</name>
    <dbReference type="NCBI Taxonomy" id="663609"/>
    <lineage>
        <taxon>Bacteria</taxon>
        <taxon>Bacillati</taxon>
        <taxon>Actinomycetota</taxon>
        <taxon>Actinomycetes</taxon>
        <taxon>Pseudonocardiales</taxon>
        <taxon>Pseudonocardiaceae</taxon>
        <taxon>Actinomycetospora</taxon>
    </lineage>
</organism>
<dbReference type="AlphaFoldDB" id="A0A2U1FM03"/>
<gene>
    <name evidence="2" type="ORF">C8D89_102363</name>
</gene>
<dbReference type="RefSeq" id="WP_116707240.1">
    <property type="nucleotide sequence ID" value="NZ_QEKW01000002.1"/>
</dbReference>
<dbReference type="OrthoDB" id="240589at2"/>
<dbReference type="Gene3D" id="3.30.590.20">
    <property type="match status" value="1"/>
</dbReference>
<dbReference type="InterPro" id="IPR014746">
    <property type="entry name" value="Gln_synth/guanido_kin_cat_dom"/>
</dbReference>
<dbReference type="PANTHER" id="PTHR36510:SF3">
    <property type="entry name" value="CONSERVED PROTEIN"/>
    <property type="match status" value="1"/>
</dbReference>
<comment type="catalytic activity">
    <reaction evidence="1">
        <text>L-cysteine + L-glutamate + ATP = gamma-L-glutamyl-L-cysteine + ADP + phosphate + H(+)</text>
        <dbReference type="Rhea" id="RHEA:13285"/>
        <dbReference type="ChEBI" id="CHEBI:15378"/>
        <dbReference type="ChEBI" id="CHEBI:29985"/>
        <dbReference type="ChEBI" id="CHEBI:30616"/>
        <dbReference type="ChEBI" id="CHEBI:35235"/>
        <dbReference type="ChEBI" id="CHEBI:43474"/>
        <dbReference type="ChEBI" id="CHEBI:58173"/>
        <dbReference type="ChEBI" id="CHEBI:456216"/>
        <dbReference type="EC" id="6.3.2.2"/>
    </reaction>
</comment>
<protein>
    <recommendedName>
        <fullName evidence="4">Glutamate--cysteine ligase</fullName>
    </recommendedName>
</protein>
<name>A0A2U1FM03_9PSEU</name>
<reference evidence="2 3" key="1">
    <citation type="submission" date="2018-04" db="EMBL/GenBank/DDBJ databases">
        <title>Genomic Encyclopedia of Type Strains, Phase IV (KMG-IV): sequencing the most valuable type-strain genomes for metagenomic binning, comparative biology and taxonomic classification.</title>
        <authorList>
            <person name="Goeker M."/>
        </authorList>
    </citation>
    <scope>NUCLEOTIDE SEQUENCE [LARGE SCALE GENOMIC DNA]</scope>
    <source>
        <strain evidence="2 3">DSM 45771</strain>
    </source>
</reference>
<dbReference type="InterPro" id="IPR050141">
    <property type="entry name" value="GCL_type2/YbdK_subfam"/>
</dbReference>
<dbReference type="EMBL" id="QEKW01000002">
    <property type="protein sequence ID" value="PVZ13213.1"/>
    <property type="molecule type" value="Genomic_DNA"/>
</dbReference>
<dbReference type="Proteomes" id="UP000245639">
    <property type="component" value="Unassembled WGS sequence"/>
</dbReference>